<gene>
    <name evidence="3" type="ORF">ATNIH1004_000981</name>
    <name evidence="4" type="ORF">EYZ11_005565</name>
</gene>
<organism evidence="4 5">
    <name type="scientific">Aspergillus tanneri</name>
    <dbReference type="NCBI Taxonomy" id="1220188"/>
    <lineage>
        <taxon>Eukaryota</taxon>
        <taxon>Fungi</taxon>
        <taxon>Dikarya</taxon>
        <taxon>Ascomycota</taxon>
        <taxon>Pezizomycotina</taxon>
        <taxon>Eurotiomycetes</taxon>
        <taxon>Eurotiomycetidae</taxon>
        <taxon>Eurotiales</taxon>
        <taxon>Aspergillaceae</taxon>
        <taxon>Aspergillus</taxon>
        <taxon>Aspergillus subgen. Circumdati</taxon>
    </lineage>
</organism>
<feature type="compositionally biased region" description="Pro residues" evidence="2">
    <location>
        <begin position="16"/>
        <end position="26"/>
    </location>
</feature>
<proteinExistence type="predicted"/>
<feature type="region of interest" description="Disordered" evidence="2">
    <location>
        <begin position="486"/>
        <end position="507"/>
    </location>
</feature>
<feature type="region of interest" description="Disordered" evidence="2">
    <location>
        <begin position="266"/>
        <end position="322"/>
    </location>
</feature>
<reference evidence="3 6" key="2">
    <citation type="submission" date="2019-08" db="EMBL/GenBank/DDBJ databases">
        <title>The genome sequence of a newly discovered highly antifungal drug resistant Aspergillus species, Aspergillus tanneri NIH 1004.</title>
        <authorList>
            <person name="Mounaud S."/>
            <person name="Singh I."/>
            <person name="Joardar V."/>
            <person name="Pakala S."/>
            <person name="Pakala S."/>
            <person name="Venepally P."/>
            <person name="Chung J.K."/>
            <person name="Losada L."/>
            <person name="Nierman W.C."/>
        </authorList>
    </citation>
    <scope>NUCLEOTIDE SEQUENCE [LARGE SCALE GENOMIC DNA]</scope>
    <source>
        <strain evidence="3 6">NIH1004</strain>
    </source>
</reference>
<dbReference type="GeneID" id="54323683"/>
<feature type="region of interest" description="Disordered" evidence="2">
    <location>
        <begin position="598"/>
        <end position="619"/>
    </location>
</feature>
<feature type="region of interest" description="Disordered" evidence="2">
    <location>
        <begin position="785"/>
        <end position="806"/>
    </location>
</feature>
<keyword evidence="1" id="KW-0175">Coiled coil</keyword>
<evidence type="ECO:0000313" key="4">
    <source>
        <dbReference type="EMBL" id="THC94971.1"/>
    </source>
</evidence>
<feature type="region of interest" description="Disordered" evidence="2">
    <location>
        <begin position="639"/>
        <end position="670"/>
    </location>
</feature>
<dbReference type="AlphaFoldDB" id="A0A4S3JNM5"/>
<feature type="compositionally biased region" description="Polar residues" evidence="2">
    <location>
        <begin position="785"/>
        <end position="796"/>
    </location>
</feature>
<dbReference type="OrthoDB" id="3438840at2759"/>
<evidence type="ECO:0000313" key="6">
    <source>
        <dbReference type="Proteomes" id="UP000324241"/>
    </source>
</evidence>
<dbReference type="EMBL" id="SOSA01000180">
    <property type="protein sequence ID" value="THC94971.1"/>
    <property type="molecule type" value="Genomic_DNA"/>
</dbReference>
<feature type="compositionally biased region" description="Basic and acidic residues" evidence="2">
    <location>
        <begin position="98"/>
        <end position="111"/>
    </location>
</feature>
<feature type="compositionally biased region" description="Polar residues" evidence="2">
    <location>
        <begin position="647"/>
        <end position="656"/>
    </location>
</feature>
<keyword evidence="5" id="KW-1185">Reference proteome</keyword>
<reference evidence="4 5" key="1">
    <citation type="submission" date="2019-03" db="EMBL/GenBank/DDBJ databases">
        <title>The genome sequence of a newly discovered highly antifungal drug resistant Aspergillus species, Aspergillus tanneri NIH 1004.</title>
        <authorList>
            <person name="Mounaud S."/>
            <person name="Singh I."/>
            <person name="Joardar V."/>
            <person name="Pakala S."/>
            <person name="Pakala S."/>
            <person name="Venepally P."/>
            <person name="Hoover J."/>
            <person name="Nierman W."/>
            <person name="Chung J."/>
            <person name="Losada L."/>
        </authorList>
    </citation>
    <scope>NUCLEOTIDE SEQUENCE [LARGE SCALE GENOMIC DNA]</scope>
    <source>
        <strain evidence="4 5">NIH1004</strain>
    </source>
</reference>
<dbReference type="STRING" id="1220188.A0A4S3JNM5"/>
<dbReference type="Proteomes" id="UP000324241">
    <property type="component" value="Unassembled WGS sequence"/>
</dbReference>
<accession>A0A4S3JNM5</accession>
<feature type="region of interest" description="Disordered" evidence="2">
    <location>
        <begin position="209"/>
        <end position="236"/>
    </location>
</feature>
<name>A0A4S3JNM5_9EURO</name>
<feature type="compositionally biased region" description="Polar residues" evidence="2">
    <location>
        <begin position="309"/>
        <end position="322"/>
    </location>
</feature>
<comment type="caution">
    <text evidence="4">The sequence shown here is derived from an EMBL/GenBank/DDBJ whole genome shotgun (WGS) entry which is preliminary data.</text>
</comment>
<evidence type="ECO:0000313" key="3">
    <source>
        <dbReference type="EMBL" id="KAA8652077.1"/>
    </source>
</evidence>
<dbReference type="RefSeq" id="XP_033431438.1">
    <property type="nucleotide sequence ID" value="XM_033565681.1"/>
</dbReference>
<evidence type="ECO:0000256" key="1">
    <source>
        <dbReference type="SAM" id="Coils"/>
    </source>
</evidence>
<feature type="compositionally biased region" description="Polar residues" evidence="2">
    <location>
        <begin position="54"/>
        <end position="68"/>
    </location>
</feature>
<evidence type="ECO:0000256" key="2">
    <source>
        <dbReference type="SAM" id="MobiDB-lite"/>
    </source>
</evidence>
<sequence>MPYSTFSAVEDVSHPPRYPPPIPPSPTLSNPDMILPFDQKERESSTPSPPFNLPSLSHLQSFYGSQQYPADFGGDATEDGIHAPANRPQKKGFPRHTWQHEGHEAGRRLSDIGEEDASSATHLSGLSVRNPGVIEHDDGLAGSPLPHRVEETENQDTGTWSSSSSSTISGASEASSQETKVRANGPAVSHEVHSMGHDQLREKVRAIETGTNGDSSRLSVVSTTEEGSPVDEMSSVVLSSEAERILENAKQRLTLMEGNLTRARSSMRVSPLLPTSPTPSVGMGQPVGGLYRSISRTDRRPSALRPRATYTSSQDFPSNRHSRVYSETNVPSASLSVVDLNPSRSVSAMGSSTTSNFNNGERSFQYAPNRAYLTHRSSINALHPTLAEEHILSDTSRGLGISTEESGNKASSAEEFNSAHPSHDSSSRSQSQLQVRDLQDQMKGLHIKISSLKVKAQEDNLRRRSLQSLRTPSPFTATEHWHNTPLESKDHHSIVSPGCGHTPEHVRERRSIGELDSAVDGQEPSGPNVSEELGVKSQSMAYSKAYQPNKDDDGQSVAESLYEDAQEGEYDTDGSSNSEIDREALNEILREPLDDDLQDPLEAFPAVPQSNDSRPHEEREDAFDYENFILHSALGSYTQSRLRRGSEASNSSVETTRPTHDRQLVRHSRANSGASVSTIATFATAIEGDRDDIESVLYWDRRFNAEMLEHHPYHGYEDAAQYHPDHADSEQMGTPRAIRRQLSLRNGVSNGEEHLYLDARSTSQRSDSATTGSATPTALASSLVSTVRAASSSHPSSAERGNMGLNGDDTRLLENLFKSLGDVCMDLQTITTSADPDPKLVRLLRWRLDAARRVLDGELDT</sequence>
<feature type="region of interest" description="Disordered" evidence="2">
    <location>
        <begin position="398"/>
        <end position="436"/>
    </location>
</feature>
<feature type="compositionally biased region" description="Low complexity" evidence="2">
    <location>
        <begin position="427"/>
        <end position="436"/>
    </location>
</feature>
<feature type="region of interest" description="Disordered" evidence="2">
    <location>
        <begin position="545"/>
        <end position="578"/>
    </location>
</feature>
<protein>
    <submittedName>
        <fullName evidence="4">Uncharacterized protein</fullName>
    </submittedName>
</protein>
<dbReference type="EMBL" id="QUQM01000002">
    <property type="protein sequence ID" value="KAA8652077.1"/>
    <property type="molecule type" value="Genomic_DNA"/>
</dbReference>
<dbReference type="Proteomes" id="UP000308092">
    <property type="component" value="Unassembled WGS sequence"/>
</dbReference>
<feature type="compositionally biased region" description="Polar residues" evidence="2">
    <location>
        <begin position="209"/>
        <end position="226"/>
    </location>
</feature>
<feature type="compositionally biased region" description="Low complexity" evidence="2">
    <location>
        <begin position="161"/>
        <end position="176"/>
    </location>
</feature>
<feature type="region of interest" description="Disordered" evidence="2">
    <location>
        <begin position="1"/>
        <end position="197"/>
    </location>
</feature>
<feature type="coiled-coil region" evidence="1">
    <location>
        <begin position="239"/>
        <end position="266"/>
    </location>
</feature>
<feature type="compositionally biased region" description="Low complexity" evidence="2">
    <location>
        <begin position="270"/>
        <end position="280"/>
    </location>
</feature>
<feature type="compositionally biased region" description="Acidic residues" evidence="2">
    <location>
        <begin position="561"/>
        <end position="572"/>
    </location>
</feature>
<dbReference type="VEuPathDB" id="FungiDB:EYZ11_005565"/>
<feature type="compositionally biased region" description="Polar residues" evidence="2">
    <location>
        <begin position="403"/>
        <end position="415"/>
    </location>
</feature>
<evidence type="ECO:0000313" key="5">
    <source>
        <dbReference type="Proteomes" id="UP000308092"/>
    </source>
</evidence>